<reference evidence="1 2" key="1">
    <citation type="submission" date="2017-03" db="EMBL/GenBank/DDBJ databases">
        <title>Genome Survey of Euroglyphus maynei.</title>
        <authorList>
            <person name="Arlian L.G."/>
            <person name="Morgan M.S."/>
            <person name="Rider S.D."/>
        </authorList>
    </citation>
    <scope>NUCLEOTIDE SEQUENCE [LARGE SCALE GENOMIC DNA]</scope>
    <source>
        <strain evidence="1">Arlian Lab</strain>
        <tissue evidence="1">Whole body</tissue>
    </source>
</reference>
<organism evidence="1 2">
    <name type="scientific">Euroglyphus maynei</name>
    <name type="common">Mayne's house dust mite</name>
    <dbReference type="NCBI Taxonomy" id="6958"/>
    <lineage>
        <taxon>Eukaryota</taxon>
        <taxon>Metazoa</taxon>
        <taxon>Ecdysozoa</taxon>
        <taxon>Arthropoda</taxon>
        <taxon>Chelicerata</taxon>
        <taxon>Arachnida</taxon>
        <taxon>Acari</taxon>
        <taxon>Acariformes</taxon>
        <taxon>Sarcoptiformes</taxon>
        <taxon>Astigmata</taxon>
        <taxon>Psoroptidia</taxon>
        <taxon>Analgoidea</taxon>
        <taxon>Pyroglyphidae</taxon>
        <taxon>Pyroglyphinae</taxon>
        <taxon>Euroglyphus</taxon>
    </lineage>
</organism>
<evidence type="ECO:0000313" key="2">
    <source>
        <dbReference type="Proteomes" id="UP000194236"/>
    </source>
</evidence>
<keyword evidence="2" id="KW-1185">Reference proteome</keyword>
<dbReference type="Proteomes" id="UP000194236">
    <property type="component" value="Unassembled WGS sequence"/>
</dbReference>
<sequence length="145" mass="16783">MEYFERVALAIDWDDKKKAKLFPAFLPNKSEGLRIYNSLSDADKKSFKKIKEGIQESEKPKRNLMVQKLLNAKRNQNEELSHLADRIIDMTNKVYCNAKINIRRLLARDIFINSLNSPLKIKALAIPELPETIDEILNLISPMDL</sequence>
<accession>A0A1Y3AXZ4</accession>
<dbReference type="AlphaFoldDB" id="A0A1Y3AXZ4"/>
<gene>
    <name evidence="1" type="ORF">BLA29_006833</name>
</gene>
<name>A0A1Y3AXZ4_EURMA</name>
<dbReference type="EMBL" id="MUJZ01051931">
    <property type="protein sequence ID" value="OTF73379.1"/>
    <property type="molecule type" value="Genomic_DNA"/>
</dbReference>
<comment type="caution">
    <text evidence="1">The sequence shown here is derived from an EMBL/GenBank/DDBJ whole genome shotgun (WGS) entry which is preliminary data.</text>
</comment>
<feature type="non-terminal residue" evidence="1">
    <location>
        <position position="145"/>
    </location>
</feature>
<protein>
    <submittedName>
        <fullName evidence="1">Uncharacterized protein</fullName>
    </submittedName>
</protein>
<proteinExistence type="predicted"/>
<dbReference type="OrthoDB" id="3863715at2759"/>
<evidence type="ECO:0000313" key="1">
    <source>
        <dbReference type="EMBL" id="OTF73379.1"/>
    </source>
</evidence>